<dbReference type="OrthoDB" id="356681at2"/>
<dbReference type="Gene3D" id="3.60.21.10">
    <property type="match status" value="1"/>
</dbReference>
<dbReference type="AlphaFoldDB" id="A0A016XDV2"/>
<dbReference type="EMBL" id="JEMG01000001">
    <property type="protein sequence ID" value="EYC50040.1"/>
    <property type="molecule type" value="Genomic_DNA"/>
</dbReference>
<gene>
    <name evidence="2" type="ORF">AZ34_02410</name>
</gene>
<dbReference type="eggNOG" id="COG1409">
    <property type="taxonomic scope" value="Bacteria"/>
</dbReference>
<evidence type="ECO:0000313" key="2">
    <source>
        <dbReference type="EMBL" id="EYC50040.1"/>
    </source>
</evidence>
<dbReference type="InterPro" id="IPR004843">
    <property type="entry name" value="Calcineurin-like_PHP"/>
</dbReference>
<dbReference type="PANTHER" id="PTHR37844">
    <property type="entry name" value="SER/THR PROTEIN PHOSPHATASE SUPERFAMILY (AFU_ORTHOLOGUE AFUA_1G14840)"/>
    <property type="match status" value="1"/>
</dbReference>
<accession>A0A016XDV2</accession>
<feature type="domain" description="Calcineurin-like phosphoesterase" evidence="1">
    <location>
        <begin position="1"/>
        <end position="222"/>
    </location>
</feature>
<dbReference type="STRING" id="1458275.AZ34_02410"/>
<dbReference type="Pfam" id="PF00149">
    <property type="entry name" value="Metallophos"/>
    <property type="match status" value="1"/>
</dbReference>
<organism evidence="2 3">
    <name type="scientific">Hylemonella gracilis str. Niagara R</name>
    <dbReference type="NCBI Taxonomy" id="1458275"/>
    <lineage>
        <taxon>Bacteria</taxon>
        <taxon>Pseudomonadati</taxon>
        <taxon>Pseudomonadota</taxon>
        <taxon>Betaproteobacteria</taxon>
        <taxon>Burkholderiales</taxon>
        <taxon>Comamonadaceae</taxon>
        <taxon>Hylemonella</taxon>
    </lineage>
</organism>
<evidence type="ECO:0000259" key="1">
    <source>
        <dbReference type="Pfam" id="PF00149"/>
    </source>
</evidence>
<reference evidence="2 3" key="1">
    <citation type="submission" date="2014-02" db="EMBL/GenBank/DDBJ databases">
        <title>Draft Genome of Hylemonella gracilis isolated from the Niagara River.</title>
        <authorList>
            <person name="Pawlowski D.R."/>
            <person name="Koudelka G.B."/>
        </authorList>
    </citation>
    <scope>NUCLEOTIDE SEQUENCE [LARGE SCALE GENOMIC DNA]</scope>
    <source>
        <strain evidence="2 3">Niagara R</strain>
    </source>
</reference>
<comment type="caution">
    <text evidence="2">The sequence shown here is derived from an EMBL/GenBank/DDBJ whole genome shotgun (WGS) entry which is preliminary data.</text>
</comment>
<dbReference type="InterPro" id="IPR029052">
    <property type="entry name" value="Metallo-depent_PP-like"/>
</dbReference>
<protein>
    <recommendedName>
        <fullName evidence="1">Calcineurin-like phosphoesterase domain-containing protein</fullName>
    </recommendedName>
</protein>
<evidence type="ECO:0000313" key="3">
    <source>
        <dbReference type="Proteomes" id="UP000023268"/>
    </source>
</evidence>
<name>A0A016XDV2_9BURK</name>
<dbReference type="GO" id="GO:0016787">
    <property type="term" value="F:hydrolase activity"/>
    <property type="evidence" value="ECO:0007669"/>
    <property type="project" value="InterPro"/>
</dbReference>
<dbReference type="RefSeq" id="WP_035604404.1">
    <property type="nucleotide sequence ID" value="NZ_JEMG01000001.1"/>
</dbReference>
<dbReference type="Proteomes" id="UP000023268">
    <property type="component" value="Unassembled WGS sequence"/>
</dbReference>
<dbReference type="SUPFAM" id="SSF56300">
    <property type="entry name" value="Metallo-dependent phosphatases"/>
    <property type="match status" value="1"/>
</dbReference>
<sequence>MKIQLASDLHLEVLVKQSGGDKSELGRETIIHPEPGADVLVLAGDIHRGSQAVKLFGDWPVPVIYVAGNHEFYSRKWEQTRLELRQTCEEVGIHFLDDDELVLDGVRFLGTTLWTDFQQRGLTQEQSMLAGSQRLADFYRIETSTGQLTPQQTLEAHLISRKWLETELAKPFEGKTVVITHHAPHPLSVHRRFVGDPLNGCFVSDLTPLLFQTDLWLHGHCHDSFDYRVGRCRVVSNPTGYIQNGPEIQKSDDMGDAVFENSAWNPNLLISI</sequence>
<dbReference type="PANTHER" id="PTHR37844:SF2">
    <property type="entry name" value="SER_THR PROTEIN PHOSPHATASE SUPERFAMILY (AFU_ORTHOLOGUE AFUA_1G14840)"/>
    <property type="match status" value="1"/>
</dbReference>
<proteinExistence type="predicted"/>